<dbReference type="InterPro" id="IPR036728">
    <property type="entry name" value="PBP_GOBP_sf"/>
</dbReference>
<dbReference type="EMBL" id="VTPC01085401">
    <property type="protein sequence ID" value="KAF2887048.1"/>
    <property type="molecule type" value="Genomic_DNA"/>
</dbReference>
<organism evidence="2 3">
    <name type="scientific">Ignelater luminosus</name>
    <name type="common">Cucubano</name>
    <name type="synonym">Pyrophorus luminosus</name>
    <dbReference type="NCBI Taxonomy" id="2038154"/>
    <lineage>
        <taxon>Eukaryota</taxon>
        <taxon>Metazoa</taxon>
        <taxon>Ecdysozoa</taxon>
        <taxon>Arthropoda</taxon>
        <taxon>Hexapoda</taxon>
        <taxon>Insecta</taxon>
        <taxon>Pterygota</taxon>
        <taxon>Neoptera</taxon>
        <taxon>Endopterygota</taxon>
        <taxon>Coleoptera</taxon>
        <taxon>Polyphaga</taxon>
        <taxon>Elateriformia</taxon>
        <taxon>Elateroidea</taxon>
        <taxon>Elateridae</taxon>
        <taxon>Agrypninae</taxon>
        <taxon>Pyrophorini</taxon>
        <taxon>Ignelater</taxon>
    </lineage>
</organism>
<comment type="caution">
    <text evidence="2">The sequence shown here is derived from an EMBL/GenBank/DDBJ whole genome shotgun (WGS) entry which is preliminary data.</text>
</comment>
<dbReference type="OrthoDB" id="6698195at2759"/>
<sequence>MRVLAIFTVIFYFLVSQVLSKKTFRAPPLGDLDESCVRNLELNAILILHSFDTNFMLTGRNIEAEQYMNCVWKNSGYLNENGSFNNNRIKMWVTNTYVKNLNAPYVNSLDMVNVDKNVDFFMTFCNFRANIMHNNPVEMYNCLVQHMLIFINLE</sequence>
<protein>
    <submittedName>
        <fullName evidence="2">Uncharacterized protein</fullName>
    </submittedName>
</protein>
<dbReference type="GO" id="GO:0005549">
    <property type="term" value="F:odorant binding"/>
    <property type="evidence" value="ECO:0007669"/>
    <property type="project" value="InterPro"/>
</dbReference>
<dbReference type="Proteomes" id="UP000801492">
    <property type="component" value="Unassembled WGS sequence"/>
</dbReference>
<dbReference type="SUPFAM" id="SSF47565">
    <property type="entry name" value="Insect pheromone/odorant-binding proteins"/>
    <property type="match status" value="1"/>
</dbReference>
<evidence type="ECO:0000313" key="2">
    <source>
        <dbReference type="EMBL" id="KAF2887048.1"/>
    </source>
</evidence>
<keyword evidence="3" id="KW-1185">Reference proteome</keyword>
<keyword evidence="1" id="KW-0732">Signal</keyword>
<reference evidence="2" key="1">
    <citation type="submission" date="2019-08" db="EMBL/GenBank/DDBJ databases">
        <title>The genome of the North American firefly Photinus pyralis.</title>
        <authorList>
            <consortium name="Photinus pyralis genome working group"/>
            <person name="Fallon T.R."/>
            <person name="Sander Lower S.E."/>
            <person name="Weng J.-K."/>
        </authorList>
    </citation>
    <scope>NUCLEOTIDE SEQUENCE</scope>
    <source>
        <strain evidence="2">TRF0915ILg1</strain>
        <tissue evidence="2">Whole body</tissue>
    </source>
</reference>
<evidence type="ECO:0000313" key="3">
    <source>
        <dbReference type="Proteomes" id="UP000801492"/>
    </source>
</evidence>
<proteinExistence type="predicted"/>
<evidence type="ECO:0000256" key="1">
    <source>
        <dbReference type="SAM" id="SignalP"/>
    </source>
</evidence>
<gene>
    <name evidence="2" type="ORF">ILUMI_19125</name>
</gene>
<feature type="signal peptide" evidence="1">
    <location>
        <begin position="1"/>
        <end position="20"/>
    </location>
</feature>
<accession>A0A8K0CGR5</accession>
<name>A0A8K0CGR5_IGNLU</name>
<dbReference type="AlphaFoldDB" id="A0A8K0CGR5"/>
<feature type="chain" id="PRO_5035448208" evidence="1">
    <location>
        <begin position="21"/>
        <end position="154"/>
    </location>
</feature>
<dbReference type="Gene3D" id="1.10.238.20">
    <property type="entry name" value="Pheromone/general odorant binding protein domain"/>
    <property type="match status" value="1"/>
</dbReference>